<keyword evidence="9 18" id="KW-0418">Kinase</keyword>
<evidence type="ECO:0000256" key="4">
    <source>
        <dbReference type="ARBA" id="ARBA00022679"/>
    </source>
</evidence>
<gene>
    <name evidence="18" type="ORF">PanWU01x14_100300</name>
</gene>
<dbReference type="EMBL" id="JXTB01000068">
    <property type="protein sequence ID" value="PON67862.1"/>
    <property type="molecule type" value="Genomic_DNA"/>
</dbReference>
<dbReference type="Pfam" id="PF23598">
    <property type="entry name" value="LRR_14"/>
    <property type="match status" value="1"/>
</dbReference>
<dbReference type="FunFam" id="3.80.10.10:FF:000824">
    <property type="entry name" value="Receptor-like protein kinase HSL1 isoform A"/>
    <property type="match status" value="1"/>
</dbReference>
<dbReference type="InterPro" id="IPR055414">
    <property type="entry name" value="LRR_R13L4/SHOC2-like"/>
</dbReference>
<evidence type="ECO:0000256" key="3">
    <source>
        <dbReference type="ARBA" id="ARBA00022614"/>
    </source>
</evidence>
<dbReference type="GO" id="GO:0033612">
    <property type="term" value="F:receptor serine/threonine kinase binding"/>
    <property type="evidence" value="ECO:0007669"/>
    <property type="project" value="TreeGrafter"/>
</dbReference>
<evidence type="ECO:0000256" key="16">
    <source>
        <dbReference type="SAM" id="SignalP"/>
    </source>
</evidence>
<feature type="transmembrane region" description="Helical" evidence="15">
    <location>
        <begin position="637"/>
        <end position="660"/>
    </location>
</feature>
<dbReference type="FunFam" id="3.80.10.10:FF:000041">
    <property type="entry name" value="LRR receptor-like serine/threonine-protein kinase ERECTA"/>
    <property type="match status" value="1"/>
</dbReference>
<sequence>MSKTPLSYPKIPPPLFLFILISIPLEVISQSANNPEQSILLNLRQQWGNPPSIASWSSATSPCDWPEINCAGDGSVTAILFRDKNITEKIPAAICDLKNLTWLDLSWNYIPGDFPKVLYNCSKLQFLDLSQNYFVGGLPGDIDRLSVLQYLDLASNNFTGDVPATIGRLSELKTLNLHENLFNGTVPGEIGNLSNLEALRLAYNVRLVRSPIPPELGKLKRLKILWMTVSNLIGKIPESFVGLSSLEYLDLSGNNLVGSIPSGLFILKNLSVLLLYHNGLSGEIPRTVESLKLTEIDISMNNFSGSIPEDFGKLSNLTTLNLFSNQLSGPIPASLGLLPNLKVFKVFINKFNGTLPPEIGLHSKLEALEVSDNRLTGRLPEYLCRNGALRGVIVFSNNLSGELPKSLGDCDSLKTVQLHRNNFSGEVPPGLWTTMNLSTLMISDNSFSGQLPSKLPWNMSRLEISNNRFSGEVPAGASTWASLVVFKASNNLFSGKVPIELTSLSRLTTLLLDGNRFSGELPPKIVSWDSLDTLNLSRNELTGQIPEAIASLPDLLYLDLSENRLSGEIPPELGRLRLISLNLSSNELSGKIPGEFDNLAYENSFLNNPSLCADSPHLNLRSCLTKIREPKRLSSTILALILILAICVLLVTVSLTLYVVKDHRRKKHGQDLATWKLTSFQRLDFTEYNVLRNLTENNLIGGGGSGKVYRIGTNSLGEYVAVKKIWNNMKWNENLEKEFLAEVQILGMIRHSNIVKLLCCISSEDSKLLVYEYMENQSLDMWLHGKKRKTIPERGLTHLNVLDWPRRLQIAIGAAQGLCYMHHDCSPPIIHRDVKSSNILLDSEFRARIADFGLAKILAKHGELHSVSAIAGSFGYMAPEYAYTTKVNEKIDVYSYGVVLLELTTGREPSSGDEQMSLAEWSWQHYSDEKPIADALDEEIKKPCYLDEMTTLFKLGLICTSTSPSARPSMAEVLQIIRRYGGNPEACEAKKVGSEFDVAPLLGNTKYLSSYKRKNVSEDDSFFSTTHS</sequence>
<dbReference type="Pfam" id="PF00069">
    <property type="entry name" value="Pkinase"/>
    <property type="match status" value="1"/>
</dbReference>
<comment type="similarity">
    <text evidence="2">Belongs to the protein kinase superfamily. Ser/Thr protein kinase family.</text>
</comment>
<evidence type="ECO:0000256" key="15">
    <source>
        <dbReference type="SAM" id="Phobius"/>
    </source>
</evidence>
<feature type="signal peptide" evidence="16">
    <location>
        <begin position="1"/>
        <end position="29"/>
    </location>
</feature>
<evidence type="ECO:0000313" key="19">
    <source>
        <dbReference type="Proteomes" id="UP000237105"/>
    </source>
</evidence>
<dbReference type="GO" id="GO:0005524">
    <property type="term" value="F:ATP binding"/>
    <property type="evidence" value="ECO:0007669"/>
    <property type="project" value="UniProtKB-UniRule"/>
</dbReference>
<dbReference type="SUPFAM" id="SSF52058">
    <property type="entry name" value="L domain-like"/>
    <property type="match status" value="2"/>
</dbReference>
<feature type="domain" description="Protein kinase" evidence="17">
    <location>
        <begin position="694"/>
        <end position="986"/>
    </location>
</feature>
<dbReference type="SMART" id="SM00369">
    <property type="entry name" value="LRR_TYP"/>
    <property type="match status" value="6"/>
</dbReference>
<dbReference type="AlphaFoldDB" id="A0A2P5D3I5"/>
<evidence type="ECO:0000256" key="10">
    <source>
        <dbReference type="ARBA" id="ARBA00022840"/>
    </source>
</evidence>
<keyword evidence="5 15" id="KW-0812">Transmembrane</keyword>
<dbReference type="Pfam" id="PF08263">
    <property type="entry name" value="LRRNT_2"/>
    <property type="match status" value="1"/>
</dbReference>
<comment type="caution">
    <text evidence="18">The sequence shown here is derived from an EMBL/GenBank/DDBJ whole genome shotgun (WGS) entry which is preliminary data.</text>
</comment>
<dbReference type="PROSITE" id="PS00108">
    <property type="entry name" value="PROTEIN_KINASE_ST"/>
    <property type="match status" value="1"/>
</dbReference>
<dbReference type="InterPro" id="IPR001611">
    <property type="entry name" value="Leu-rich_rpt"/>
</dbReference>
<dbReference type="OrthoDB" id="676979at2759"/>
<keyword evidence="13" id="KW-0325">Glycoprotein</keyword>
<evidence type="ECO:0000256" key="12">
    <source>
        <dbReference type="ARBA" id="ARBA00023136"/>
    </source>
</evidence>
<dbReference type="Gene3D" id="3.80.10.10">
    <property type="entry name" value="Ribonuclease Inhibitor"/>
    <property type="match status" value="3"/>
</dbReference>
<protein>
    <submittedName>
        <fullName evidence="18">GPCR kinase</fullName>
    </submittedName>
</protein>
<dbReference type="SMART" id="SM00220">
    <property type="entry name" value="S_TKc"/>
    <property type="match status" value="1"/>
</dbReference>
<keyword evidence="19" id="KW-1185">Reference proteome</keyword>
<keyword evidence="12 15" id="KW-0472">Membrane</keyword>
<proteinExistence type="inferred from homology"/>
<dbReference type="GO" id="GO:0004672">
    <property type="term" value="F:protein kinase activity"/>
    <property type="evidence" value="ECO:0007669"/>
    <property type="project" value="InterPro"/>
</dbReference>
<comment type="subcellular location">
    <subcellularLocation>
        <location evidence="1">Membrane</location>
        <topology evidence="1">Single-pass membrane protein</topology>
    </subcellularLocation>
</comment>
<dbReference type="PROSITE" id="PS51450">
    <property type="entry name" value="LRR"/>
    <property type="match status" value="1"/>
</dbReference>
<evidence type="ECO:0000256" key="13">
    <source>
        <dbReference type="ARBA" id="ARBA00023180"/>
    </source>
</evidence>
<dbReference type="InterPro" id="IPR050647">
    <property type="entry name" value="Plant_LRR-RLKs"/>
</dbReference>
<feature type="chain" id="PRO_5015144682" evidence="16">
    <location>
        <begin position="30"/>
        <end position="1028"/>
    </location>
</feature>
<organism evidence="18 19">
    <name type="scientific">Parasponia andersonii</name>
    <name type="common">Sponia andersonii</name>
    <dbReference type="NCBI Taxonomy" id="3476"/>
    <lineage>
        <taxon>Eukaryota</taxon>
        <taxon>Viridiplantae</taxon>
        <taxon>Streptophyta</taxon>
        <taxon>Embryophyta</taxon>
        <taxon>Tracheophyta</taxon>
        <taxon>Spermatophyta</taxon>
        <taxon>Magnoliopsida</taxon>
        <taxon>eudicotyledons</taxon>
        <taxon>Gunneridae</taxon>
        <taxon>Pentapetalae</taxon>
        <taxon>rosids</taxon>
        <taxon>fabids</taxon>
        <taxon>Rosales</taxon>
        <taxon>Cannabaceae</taxon>
        <taxon>Parasponia</taxon>
    </lineage>
</organism>
<evidence type="ECO:0000256" key="7">
    <source>
        <dbReference type="ARBA" id="ARBA00022737"/>
    </source>
</evidence>
<evidence type="ECO:0000256" key="8">
    <source>
        <dbReference type="ARBA" id="ARBA00022741"/>
    </source>
</evidence>
<dbReference type="PROSITE" id="PS00107">
    <property type="entry name" value="PROTEIN_KINASE_ATP"/>
    <property type="match status" value="1"/>
</dbReference>
<keyword evidence="8 14" id="KW-0547">Nucleotide-binding</keyword>
<dbReference type="GO" id="GO:0016020">
    <property type="term" value="C:membrane"/>
    <property type="evidence" value="ECO:0007669"/>
    <property type="project" value="UniProtKB-SubCell"/>
</dbReference>
<dbReference type="FunFam" id="3.30.200.20:FF:000512">
    <property type="entry name" value="Receptor-like protein kinase HSL1"/>
    <property type="match status" value="1"/>
</dbReference>
<dbReference type="STRING" id="3476.A0A2P5D3I5"/>
<reference evidence="19" key="1">
    <citation type="submission" date="2016-06" db="EMBL/GenBank/DDBJ databases">
        <title>Parallel loss of symbiosis genes in relatives of nitrogen-fixing non-legume Parasponia.</title>
        <authorList>
            <person name="Van Velzen R."/>
            <person name="Holmer R."/>
            <person name="Bu F."/>
            <person name="Rutten L."/>
            <person name="Van Zeijl A."/>
            <person name="Liu W."/>
            <person name="Santuari L."/>
            <person name="Cao Q."/>
            <person name="Sharma T."/>
            <person name="Shen D."/>
            <person name="Roswanjaya Y."/>
            <person name="Wardhani T."/>
            <person name="Kalhor M.S."/>
            <person name="Jansen J."/>
            <person name="Van den Hoogen J."/>
            <person name="Gungor B."/>
            <person name="Hartog M."/>
            <person name="Hontelez J."/>
            <person name="Verver J."/>
            <person name="Yang W.-C."/>
            <person name="Schijlen E."/>
            <person name="Repin R."/>
            <person name="Schilthuizen M."/>
            <person name="Schranz E."/>
            <person name="Heidstra R."/>
            <person name="Miyata K."/>
            <person name="Fedorova E."/>
            <person name="Kohlen W."/>
            <person name="Bisseling T."/>
            <person name="Smit S."/>
            <person name="Geurts R."/>
        </authorList>
    </citation>
    <scope>NUCLEOTIDE SEQUENCE [LARGE SCALE GENOMIC DNA]</scope>
    <source>
        <strain evidence="19">cv. WU1-14</strain>
    </source>
</reference>
<dbReference type="Proteomes" id="UP000237105">
    <property type="component" value="Unassembled WGS sequence"/>
</dbReference>
<dbReference type="SUPFAM" id="SSF56112">
    <property type="entry name" value="Protein kinase-like (PK-like)"/>
    <property type="match status" value="1"/>
</dbReference>
<evidence type="ECO:0000256" key="14">
    <source>
        <dbReference type="PROSITE-ProRule" id="PRU10141"/>
    </source>
</evidence>
<dbReference type="InterPro" id="IPR003591">
    <property type="entry name" value="Leu-rich_rpt_typical-subtyp"/>
</dbReference>
<evidence type="ECO:0000256" key="5">
    <source>
        <dbReference type="ARBA" id="ARBA00022692"/>
    </source>
</evidence>
<dbReference type="FunFam" id="3.80.10.10:FF:000642">
    <property type="entry name" value="Leucine-rich receptor-like protein kinase family protein"/>
    <property type="match status" value="1"/>
</dbReference>
<evidence type="ECO:0000256" key="9">
    <source>
        <dbReference type="ARBA" id="ARBA00022777"/>
    </source>
</evidence>
<evidence type="ECO:0000259" key="17">
    <source>
        <dbReference type="PROSITE" id="PS50011"/>
    </source>
</evidence>
<dbReference type="FunFam" id="1.10.510.10:FF:000714">
    <property type="entry name" value="Kinase family with leucine-rich repeat domain-containing protein"/>
    <property type="match status" value="1"/>
</dbReference>
<evidence type="ECO:0000313" key="18">
    <source>
        <dbReference type="EMBL" id="PON67862.1"/>
    </source>
</evidence>
<dbReference type="Gene3D" id="3.30.200.20">
    <property type="entry name" value="Phosphorylase Kinase, domain 1"/>
    <property type="match status" value="1"/>
</dbReference>
<dbReference type="InterPro" id="IPR011009">
    <property type="entry name" value="Kinase-like_dom_sf"/>
</dbReference>
<name>A0A2P5D3I5_PARAD</name>
<dbReference type="InterPro" id="IPR000719">
    <property type="entry name" value="Prot_kinase_dom"/>
</dbReference>
<keyword evidence="11 15" id="KW-1133">Transmembrane helix</keyword>
<evidence type="ECO:0000256" key="11">
    <source>
        <dbReference type="ARBA" id="ARBA00022989"/>
    </source>
</evidence>
<keyword evidence="4" id="KW-0808">Transferase</keyword>
<dbReference type="InterPro" id="IPR032675">
    <property type="entry name" value="LRR_dom_sf"/>
</dbReference>
<dbReference type="Pfam" id="PF00560">
    <property type="entry name" value="LRR_1"/>
    <property type="match status" value="4"/>
</dbReference>
<accession>A0A2P5D3I5</accession>
<dbReference type="PANTHER" id="PTHR48056:SF29">
    <property type="entry name" value="RECEPTOR-LIKE PROTEIN KINASE HSL1"/>
    <property type="match status" value="1"/>
</dbReference>
<keyword evidence="6 16" id="KW-0732">Signal</keyword>
<evidence type="ECO:0000256" key="2">
    <source>
        <dbReference type="ARBA" id="ARBA00008684"/>
    </source>
</evidence>
<keyword evidence="3" id="KW-0433">Leucine-rich repeat</keyword>
<dbReference type="FunFam" id="3.80.10.10:FF:000221">
    <property type="entry name" value="Leucine-rich repeat receptor-like protein kinase PXL1"/>
    <property type="match status" value="1"/>
</dbReference>
<dbReference type="InterPro" id="IPR008271">
    <property type="entry name" value="Ser/Thr_kinase_AS"/>
</dbReference>
<dbReference type="Gene3D" id="1.10.510.10">
    <property type="entry name" value="Transferase(Phosphotransferase) domain 1"/>
    <property type="match status" value="1"/>
</dbReference>
<dbReference type="PROSITE" id="PS50011">
    <property type="entry name" value="PROTEIN_KINASE_DOM"/>
    <property type="match status" value="1"/>
</dbReference>
<keyword evidence="10 14" id="KW-0067">ATP-binding</keyword>
<feature type="binding site" evidence="14">
    <location>
        <position position="724"/>
    </location>
    <ligand>
        <name>ATP</name>
        <dbReference type="ChEBI" id="CHEBI:30616"/>
    </ligand>
</feature>
<dbReference type="InterPro" id="IPR013210">
    <property type="entry name" value="LRR_N_plant-typ"/>
</dbReference>
<dbReference type="InterPro" id="IPR017441">
    <property type="entry name" value="Protein_kinase_ATP_BS"/>
</dbReference>
<dbReference type="PANTHER" id="PTHR48056">
    <property type="entry name" value="LRR RECEPTOR-LIKE SERINE/THREONINE-PROTEIN KINASE-RELATED"/>
    <property type="match status" value="1"/>
</dbReference>
<keyword evidence="7" id="KW-0677">Repeat</keyword>
<dbReference type="Pfam" id="PF13855">
    <property type="entry name" value="LRR_8"/>
    <property type="match status" value="1"/>
</dbReference>
<evidence type="ECO:0000256" key="1">
    <source>
        <dbReference type="ARBA" id="ARBA00004167"/>
    </source>
</evidence>
<evidence type="ECO:0000256" key="6">
    <source>
        <dbReference type="ARBA" id="ARBA00022729"/>
    </source>
</evidence>